<dbReference type="Proteomes" id="UP000566985">
    <property type="component" value="Unassembled WGS sequence"/>
</dbReference>
<proteinExistence type="predicted"/>
<evidence type="ECO:0000313" key="2">
    <source>
        <dbReference type="Proteomes" id="UP000566985"/>
    </source>
</evidence>
<reference evidence="1 2" key="1">
    <citation type="submission" date="2020-05" db="EMBL/GenBank/DDBJ databases">
        <title>Whole Genome Sequences of Enterobacteriales Associated with the International Space Station.</title>
        <authorList>
            <person name="Bharadwaj A."/>
            <person name="Daudu R."/>
            <person name="Singh N."/>
            <person name="Wood J."/>
            <person name="Debieu M."/>
            <person name="Mason C."/>
            <person name="Wang C."/>
            <person name="Venkateswaran K."/>
        </authorList>
    </citation>
    <scope>NUCLEOTIDE SEQUENCE [LARGE SCALE GENOMIC DNA]</scope>
    <source>
        <strain evidence="1 2">IF5SW-B1</strain>
    </source>
</reference>
<comment type="caution">
    <text evidence="1">The sequence shown here is derived from an EMBL/GenBank/DDBJ whole genome shotgun (WGS) entry which is preliminary data.</text>
</comment>
<sequence>MIDRAAVKEWKIYLHPCFGSQLIALVDEVESLRVKHPESYQKKAATKLLAAVFKVINSEIGADPTQAKFRQGSTLGDHNRHWFRAKFLMQYRLFFRYSEQYKTIILAWMNDSETKRAYGSKRDAYKVFAMMLDGGYPPDDWETLLKQAQAMDAYHQPDAER</sequence>
<dbReference type="Pfam" id="PF11663">
    <property type="entry name" value="Toxin_YhaV"/>
    <property type="match status" value="1"/>
</dbReference>
<dbReference type="GeneID" id="57346002"/>
<dbReference type="GO" id="GO:0004540">
    <property type="term" value="F:RNA nuclease activity"/>
    <property type="evidence" value="ECO:0007669"/>
    <property type="project" value="InterPro"/>
</dbReference>
<accession>A0A7Y6TSL3</accession>
<dbReference type="InterPro" id="IPR021679">
    <property type="entry name" value="Toxin_endonuclease_YhaV"/>
</dbReference>
<name>A0A7Y6TSL3_9GAMM</name>
<organism evidence="1 2">
    <name type="scientific">Pantoea brenneri</name>
    <dbReference type="NCBI Taxonomy" id="472694"/>
    <lineage>
        <taxon>Bacteria</taxon>
        <taxon>Pseudomonadati</taxon>
        <taxon>Pseudomonadota</taxon>
        <taxon>Gammaproteobacteria</taxon>
        <taxon>Enterobacterales</taxon>
        <taxon>Erwiniaceae</taxon>
        <taxon>Pantoea</taxon>
    </lineage>
</organism>
<dbReference type="GO" id="GO:0110001">
    <property type="term" value="C:toxin-antitoxin complex"/>
    <property type="evidence" value="ECO:0007669"/>
    <property type="project" value="InterPro"/>
</dbReference>
<protein>
    <submittedName>
        <fullName evidence="1">Type II toxin-antitoxin system YhaV family toxin</fullName>
    </submittedName>
</protein>
<dbReference type="AlphaFoldDB" id="A0A7Y6TSL3"/>
<gene>
    <name evidence="1" type="ORF">HU668_12835</name>
</gene>
<dbReference type="RefSeq" id="WP_069729155.1">
    <property type="nucleotide sequence ID" value="NZ_CAUQFK010000011.1"/>
</dbReference>
<evidence type="ECO:0000313" key="1">
    <source>
        <dbReference type="EMBL" id="NUY97337.1"/>
    </source>
</evidence>
<dbReference type="EMBL" id="JABWPM010000013">
    <property type="protein sequence ID" value="NUY97337.1"/>
    <property type="molecule type" value="Genomic_DNA"/>
</dbReference>